<evidence type="ECO:0000256" key="1">
    <source>
        <dbReference type="ARBA" id="ARBA00022679"/>
    </source>
</evidence>
<dbReference type="Pfam" id="PF13302">
    <property type="entry name" value="Acetyltransf_3"/>
    <property type="match status" value="1"/>
</dbReference>
<dbReference type="EMBL" id="LSRS01000003">
    <property type="protein sequence ID" value="KAF1085265.1"/>
    <property type="molecule type" value="Genomic_DNA"/>
</dbReference>
<keyword evidence="6" id="KW-1185">Reference proteome</keyword>
<dbReference type="SUPFAM" id="SSF55729">
    <property type="entry name" value="Acyl-CoA N-acyltransferases (Nat)"/>
    <property type="match status" value="1"/>
</dbReference>
<evidence type="ECO:0000259" key="4">
    <source>
        <dbReference type="PROSITE" id="PS51186"/>
    </source>
</evidence>
<dbReference type="InterPro" id="IPR051531">
    <property type="entry name" value="N-acetyltransferase"/>
</dbReference>
<evidence type="ECO:0000313" key="5">
    <source>
        <dbReference type="EMBL" id="KAF1085265.1"/>
    </source>
</evidence>
<dbReference type="AlphaFoldDB" id="A0A9D2WQI1"/>
<evidence type="ECO:0000313" key="6">
    <source>
        <dbReference type="Proteomes" id="UP000798488"/>
    </source>
</evidence>
<feature type="domain" description="N-acetyltransferase" evidence="4">
    <location>
        <begin position="9"/>
        <end position="168"/>
    </location>
</feature>
<accession>A0A9D2WQI1</accession>
<dbReference type="GO" id="GO:0008999">
    <property type="term" value="F:protein-N-terminal-alanine acetyltransferase activity"/>
    <property type="evidence" value="ECO:0007669"/>
    <property type="project" value="TreeGrafter"/>
</dbReference>
<comment type="caution">
    <text evidence="5">The sequence shown here is derived from an EMBL/GenBank/DDBJ whole genome shotgun (WGS) entry which is preliminary data.</text>
</comment>
<dbReference type="Proteomes" id="UP000798488">
    <property type="component" value="Unassembled WGS sequence"/>
</dbReference>
<dbReference type="PANTHER" id="PTHR43792:SF8">
    <property type="entry name" value="[RIBOSOMAL PROTEIN US5]-ALANINE N-ACETYLTRANSFERASE"/>
    <property type="match status" value="1"/>
</dbReference>
<name>A0A9D2WQI1_9FIRM</name>
<dbReference type="InterPro" id="IPR016181">
    <property type="entry name" value="Acyl_CoA_acyltransferase"/>
</dbReference>
<sequence>MVILYTDRLILRPLQINDLGDVFNYSCTPNVGPNAGWKPHESKEETLEIMNAIFMNKETVWGIELKETGKIIGSIGLINDQKREYDMVKMIGYAIGEAYWGKGFMTDATHEVIKFGFEELHLVAISAYCFPFNKRSKNILKKCNFDYEGTLKMAEKIFNGNIYDNDCYLLTAESYYQKC</sequence>
<reference evidence="5" key="1">
    <citation type="submission" date="2016-02" db="EMBL/GenBank/DDBJ databases">
        <title>Draft Genome Sequence of Sporotomaculum syntrophicum Strain FB, a Syntrophic Benzoate Degrader.</title>
        <authorList>
            <person name="Nobu M.K."/>
            <person name="Narihiro T."/>
            <person name="Qiu Y.-L."/>
            <person name="Ohashi A."/>
            <person name="Liu W.-T."/>
            <person name="Yuji S."/>
        </authorList>
    </citation>
    <scope>NUCLEOTIDE SEQUENCE</scope>
    <source>
        <strain evidence="5">FB</strain>
    </source>
</reference>
<comment type="similarity">
    <text evidence="3">Belongs to the acetyltransferase family. RimJ subfamily.</text>
</comment>
<dbReference type="Gene3D" id="3.40.630.30">
    <property type="match status" value="1"/>
</dbReference>
<dbReference type="RefSeq" id="WP_161821759.1">
    <property type="nucleotide sequence ID" value="NZ_LSRS01000003.1"/>
</dbReference>
<proteinExistence type="inferred from homology"/>
<organism evidence="5 6">
    <name type="scientific">Sporotomaculum syntrophicum</name>
    <dbReference type="NCBI Taxonomy" id="182264"/>
    <lineage>
        <taxon>Bacteria</taxon>
        <taxon>Bacillati</taxon>
        <taxon>Bacillota</taxon>
        <taxon>Clostridia</taxon>
        <taxon>Eubacteriales</taxon>
        <taxon>Desulfallaceae</taxon>
        <taxon>Sporotomaculum</taxon>
    </lineage>
</organism>
<evidence type="ECO:0000256" key="2">
    <source>
        <dbReference type="ARBA" id="ARBA00023315"/>
    </source>
</evidence>
<evidence type="ECO:0000256" key="3">
    <source>
        <dbReference type="ARBA" id="ARBA00038502"/>
    </source>
</evidence>
<gene>
    <name evidence="5" type="ORF">SPSYN_01401</name>
</gene>
<dbReference type="PANTHER" id="PTHR43792">
    <property type="entry name" value="GNAT FAMILY, PUTATIVE (AFU_ORTHOLOGUE AFUA_3G00765)-RELATED-RELATED"/>
    <property type="match status" value="1"/>
</dbReference>
<dbReference type="PROSITE" id="PS51186">
    <property type="entry name" value="GNAT"/>
    <property type="match status" value="1"/>
</dbReference>
<dbReference type="OrthoDB" id="9785602at2"/>
<keyword evidence="2" id="KW-0012">Acyltransferase</keyword>
<dbReference type="InterPro" id="IPR000182">
    <property type="entry name" value="GNAT_dom"/>
</dbReference>
<dbReference type="GO" id="GO:0005737">
    <property type="term" value="C:cytoplasm"/>
    <property type="evidence" value="ECO:0007669"/>
    <property type="project" value="TreeGrafter"/>
</dbReference>
<keyword evidence="1" id="KW-0808">Transferase</keyword>
<protein>
    <submittedName>
        <fullName evidence="5">Ribosomal-protein-S5-alanine N-acetyltransferase</fullName>
    </submittedName>
</protein>